<keyword evidence="8" id="KW-0378">Hydrolase</keyword>
<evidence type="ECO:0000256" key="9">
    <source>
        <dbReference type="ARBA" id="ARBA00022839"/>
    </source>
</evidence>
<comment type="caution">
    <text evidence="14">The sequence shown here is derived from an EMBL/GenBank/DDBJ whole genome shotgun (WGS) entry which is preliminary data.</text>
</comment>
<dbReference type="InterPro" id="IPR052117">
    <property type="entry name" value="Cas10/Csm1_subtype-III-A"/>
</dbReference>
<accession>K0NSX3</accession>
<name>K0NSX3_9LACO</name>
<keyword evidence="4" id="KW-0808">Transferase</keyword>
<keyword evidence="11" id="KW-0051">Antiviral defense</keyword>
<keyword evidence="9" id="KW-0269">Exonuclease</keyword>
<dbReference type="RefSeq" id="WP_009558438.1">
    <property type="nucleotide sequence ID" value="NZ_CALZ01000128.1"/>
</dbReference>
<dbReference type="Pfam" id="PF01966">
    <property type="entry name" value="HD"/>
    <property type="match status" value="1"/>
</dbReference>
<evidence type="ECO:0000256" key="10">
    <source>
        <dbReference type="ARBA" id="ARBA00022840"/>
    </source>
</evidence>
<dbReference type="PROSITE" id="PS50887">
    <property type="entry name" value="GGDEF"/>
    <property type="match status" value="1"/>
</dbReference>
<organism evidence="14 15">
    <name type="scientific">Lactobacillus equicursoris 66c</name>
    <dbReference type="NCBI Taxonomy" id="872326"/>
    <lineage>
        <taxon>Bacteria</taxon>
        <taxon>Bacillati</taxon>
        <taxon>Bacillota</taxon>
        <taxon>Bacilli</taxon>
        <taxon>Lactobacillales</taxon>
        <taxon>Lactobacillaceae</taxon>
        <taxon>Lactobacillus</taxon>
    </lineage>
</organism>
<dbReference type="Pfam" id="PF22335">
    <property type="entry name" value="Cas10-Cmr2_palm2"/>
    <property type="match status" value="1"/>
</dbReference>
<comment type="similarity">
    <text evidence="2">Belongs to the CRISPR-associated Cas10/Csm1 family.</text>
</comment>
<evidence type="ECO:0000256" key="4">
    <source>
        <dbReference type="ARBA" id="ARBA00022679"/>
    </source>
</evidence>
<dbReference type="InterPro" id="IPR041062">
    <property type="entry name" value="Csm1_B"/>
</dbReference>
<dbReference type="NCBIfam" id="TIGR02578">
    <property type="entry name" value="cas_TM1811_Csm1"/>
    <property type="match status" value="1"/>
</dbReference>
<dbReference type="InterPro" id="IPR043128">
    <property type="entry name" value="Rev_trsase/Diguanyl_cyclase"/>
</dbReference>
<evidence type="ECO:0000256" key="7">
    <source>
        <dbReference type="ARBA" id="ARBA00022759"/>
    </source>
</evidence>
<dbReference type="PANTHER" id="PTHR36528">
    <property type="entry name" value="CRISPR SYSTEM SINGLE-STRAND-SPECIFIC DEOXYRIBONUCLEASE CAS10/CSM1 (SUBTYPE III-A)"/>
    <property type="match status" value="1"/>
</dbReference>
<evidence type="ECO:0000313" key="15">
    <source>
        <dbReference type="Proteomes" id="UP000009325"/>
    </source>
</evidence>
<evidence type="ECO:0000256" key="8">
    <source>
        <dbReference type="ARBA" id="ARBA00022801"/>
    </source>
</evidence>
<evidence type="ECO:0000256" key="3">
    <source>
        <dbReference type="ARBA" id="ARBA00014333"/>
    </source>
</evidence>
<protein>
    <recommendedName>
        <fullName evidence="3">CRISPR system single-strand-specific deoxyribonuclease Cas10/Csm1 (subtype III-A)</fullName>
    </recommendedName>
    <alternativeName>
        <fullName evidence="12">Cyclic oligoadenylate synthase</fullName>
    </alternativeName>
</protein>
<dbReference type="OrthoDB" id="9768769at2"/>
<evidence type="ECO:0000256" key="2">
    <source>
        <dbReference type="ARBA" id="ARBA00005700"/>
    </source>
</evidence>
<keyword evidence="7" id="KW-0255">Endonuclease</keyword>
<dbReference type="SUPFAM" id="SSF109604">
    <property type="entry name" value="HD-domain/PDEase-like"/>
    <property type="match status" value="1"/>
</dbReference>
<proteinExistence type="inferred from homology"/>
<dbReference type="Gene3D" id="3.30.70.270">
    <property type="match status" value="1"/>
</dbReference>
<keyword evidence="10" id="KW-0067">ATP-binding</keyword>
<evidence type="ECO:0000256" key="11">
    <source>
        <dbReference type="ARBA" id="ARBA00023118"/>
    </source>
</evidence>
<keyword evidence="6" id="KW-0547">Nucleotide-binding</keyword>
<dbReference type="PANTHER" id="PTHR36528:SF1">
    <property type="entry name" value="CRISPR SYSTEM SINGLE-STRAND-SPECIFIC DEOXYRIBONUCLEASE CAS10_CSM1 (SUBTYPE III-A)"/>
    <property type="match status" value="1"/>
</dbReference>
<gene>
    <name evidence="14" type="ORF">BN146_08595</name>
</gene>
<dbReference type="InterPro" id="IPR000160">
    <property type="entry name" value="GGDEF_dom"/>
</dbReference>
<dbReference type="InterPro" id="IPR006674">
    <property type="entry name" value="HD_domain"/>
</dbReference>
<dbReference type="GO" id="GO:0016740">
    <property type="term" value="F:transferase activity"/>
    <property type="evidence" value="ECO:0007669"/>
    <property type="project" value="UniProtKB-KW"/>
</dbReference>
<evidence type="ECO:0000256" key="5">
    <source>
        <dbReference type="ARBA" id="ARBA00022722"/>
    </source>
</evidence>
<dbReference type="Pfam" id="PF20824">
    <property type="entry name" value="Cmr2_hel_dom2"/>
    <property type="match status" value="1"/>
</dbReference>
<evidence type="ECO:0000313" key="14">
    <source>
        <dbReference type="EMBL" id="CCK84278.1"/>
    </source>
</evidence>
<dbReference type="InterPro" id="IPR013408">
    <property type="entry name" value="Cas10/Csm1"/>
</dbReference>
<dbReference type="GO" id="GO:0004519">
    <property type="term" value="F:endonuclease activity"/>
    <property type="evidence" value="ECO:0007669"/>
    <property type="project" value="UniProtKB-KW"/>
</dbReference>
<dbReference type="GO" id="GO:0005524">
    <property type="term" value="F:ATP binding"/>
    <property type="evidence" value="ECO:0007669"/>
    <property type="project" value="UniProtKB-KW"/>
</dbReference>
<feature type="domain" description="GGDEF" evidence="13">
    <location>
        <begin position="533"/>
        <end position="673"/>
    </location>
</feature>
<evidence type="ECO:0000256" key="1">
    <source>
        <dbReference type="ARBA" id="ARBA00001968"/>
    </source>
</evidence>
<dbReference type="InterPro" id="IPR048693">
    <property type="entry name" value="Cmr2-like_C"/>
</dbReference>
<dbReference type="Pfam" id="PF18211">
    <property type="entry name" value="Csm1_B"/>
    <property type="match status" value="1"/>
</dbReference>
<dbReference type="Gene3D" id="1.10.3210.10">
    <property type="entry name" value="Hypothetical protein af1432"/>
    <property type="match status" value="1"/>
</dbReference>
<keyword evidence="5" id="KW-0540">Nuclease</keyword>
<dbReference type="InterPro" id="IPR054767">
    <property type="entry name" value="Cas10-Cmr2_palm2"/>
</dbReference>
<reference evidence="14 15" key="1">
    <citation type="submission" date="2012-08" db="EMBL/GenBank/DDBJ databases">
        <title>Draft Genome Sequences of Lactobacillus equicursoris CIP 110162T, isolated from thoroughbred racehorse feces and Lactobacillus sp. CRBIP 24.137 isolated from urine of human.</title>
        <authorList>
            <person name="Cousin S."/>
            <person name="Loux V."/>
            <person name="Ma L."/>
            <person name="Creno S."/>
            <person name="Clermont D."/>
            <person name="Bizet C."/>
            <person name="Bouchier C."/>
        </authorList>
    </citation>
    <scope>NUCLEOTIDE SEQUENCE [LARGE SCALE GENOMIC DNA]</scope>
    <source>
        <strain evidence="14 15">66c</strain>
    </source>
</reference>
<evidence type="ECO:0000256" key="12">
    <source>
        <dbReference type="ARBA" id="ARBA00032922"/>
    </source>
</evidence>
<sequence length="781" mass="90010">MIDQEMADVYYGSLLHDLGKLVQRADINSKRASHQTFGADFLAQYTDNQNIIDALRYHHNQFGTKNTNLRTAKVADNAPVYLTYIGDNIAAGTDRRYEEELQSGWDSKTPMSDIFNRFSLKQGKRYLPASSLDEEDFTKMEPLNSRLDFTQAEYAKILETFKAGIMSVKLTPEYVDSVLNLVEGTMSQIPSDTASNGEPDISLYDHMKLTASFACSAKQYLDQLGIDDYKTEILKHADKFYERPSYLMVGYRFEGSEDFINSITSKGAYKQLKSRAFYVEMLVRNFLDDLLDRLNLTGANILYQNSHDGLLVVGNTTQNVQGIKQAQKELNDFLTKKFGTKLYMAIGFVEFSSNQVKVRFTKTSEEAAAEYKRVGQNYAWIFDNIEKQINANSLQRYQKADLLQLNKQGKRQGRECAVCHSVSDLLPDENKCALCDTLENFSKSIQNEEYFLVNQDPSGLQLGEHTYLHTTTEDEIKDQTISGRVYAKNSFKSGYNQATHIWVSDYSESENNDFTSYADRDWTEKDGHTVGIRRLGSLMIDIDDLRSKFLTGFYPQDEGKYTTISRFAEFSRRIDLFFKLYLNQFAEDSEYHLSIIYSQGDKVFILGAWDDLLDFVQILHDEFAKWTDGKLTFSAGLGMFNPSTPINIISRETNELLNAAKLEGKDRIALFAKDNILTFSDYRDDILYGKLVTIQEFFDHENKRGKAFIYKLISLIRERDEQDRISFARLAYFLSRLESESENKQAFKTFKEKLIEWFDDELEIKQAELALMLYVYSIREE</sequence>
<dbReference type="Proteomes" id="UP000009325">
    <property type="component" value="Unassembled WGS sequence"/>
</dbReference>
<dbReference type="AlphaFoldDB" id="K0NSX3"/>
<dbReference type="EMBL" id="CALZ01000128">
    <property type="protein sequence ID" value="CCK84278.1"/>
    <property type="molecule type" value="Genomic_DNA"/>
</dbReference>
<evidence type="ECO:0000256" key="6">
    <source>
        <dbReference type="ARBA" id="ARBA00022741"/>
    </source>
</evidence>
<evidence type="ECO:0000259" key="13">
    <source>
        <dbReference type="PROSITE" id="PS50887"/>
    </source>
</evidence>
<comment type="cofactor">
    <cofactor evidence="1">
        <name>a divalent metal cation</name>
        <dbReference type="ChEBI" id="CHEBI:60240"/>
    </cofactor>
</comment>
<dbReference type="GO" id="GO:0004527">
    <property type="term" value="F:exonuclease activity"/>
    <property type="evidence" value="ECO:0007669"/>
    <property type="project" value="UniProtKB-KW"/>
</dbReference>
<dbReference type="GO" id="GO:0051607">
    <property type="term" value="P:defense response to virus"/>
    <property type="evidence" value="ECO:0007669"/>
    <property type="project" value="UniProtKB-KW"/>
</dbReference>